<dbReference type="PROSITE" id="PS00075">
    <property type="entry name" value="DHFR_1"/>
    <property type="match status" value="1"/>
</dbReference>
<name>Q11HI1_CHESB</name>
<dbReference type="GO" id="GO:0006730">
    <property type="term" value="P:one-carbon metabolic process"/>
    <property type="evidence" value="ECO:0007669"/>
    <property type="project" value="UniProtKB-KW"/>
</dbReference>
<proteinExistence type="inferred from homology"/>
<comment type="pathway">
    <text evidence="1 8">Cofactor biosynthesis; tetrahydrofolate biosynthesis; 5,6,7,8-tetrahydrofolate from 7,8-dihydrofolate: step 1/1.</text>
</comment>
<evidence type="ECO:0000256" key="9">
    <source>
        <dbReference type="RuleBase" id="RU004474"/>
    </source>
</evidence>
<dbReference type="GO" id="GO:0046654">
    <property type="term" value="P:tetrahydrofolate biosynthetic process"/>
    <property type="evidence" value="ECO:0007669"/>
    <property type="project" value="UniProtKB-UniPathway"/>
</dbReference>
<evidence type="ECO:0000256" key="2">
    <source>
        <dbReference type="ARBA" id="ARBA00009539"/>
    </source>
</evidence>
<organism evidence="11">
    <name type="scientific">Chelativorans sp. (strain BNC1)</name>
    <dbReference type="NCBI Taxonomy" id="266779"/>
    <lineage>
        <taxon>Bacteria</taxon>
        <taxon>Pseudomonadati</taxon>
        <taxon>Pseudomonadota</taxon>
        <taxon>Alphaproteobacteria</taxon>
        <taxon>Hyphomicrobiales</taxon>
        <taxon>Phyllobacteriaceae</taxon>
        <taxon>Chelativorans</taxon>
    </lineage>
</organism>
<keyword evidence="4 8" id="KW-0554">One-carbon metabolism</keyword>
<gene>
    <name evidence="11" type="ordered locus">Meso_1750</name>
</gene>
<dbReference type="InterPro" id="IPR001796">
    <property type="entry name" value="DHFR_dom"/>
</dbReference>
<dbReference type="PANTHER" id="PTHR48069:SF3">
    <property type="entry name" value="DIHYDROFOLATE REDUCTASE"/>
    <property type="match status" value="1"/>
</dbReference>
<dbReference type="Pfam" id="PF00186">
    <property type="entry name" value="DHFR_1"/>
    <property type="match status" value="1"/>
</dbReference>
<sequence>MKLSLVVAVANNGVIGHQGDLPWRLSTDLKRFKAVTMGKPIIMGRKTWQSIGKPLPGRQNIVISRNPAFTAEGAYAAGSLDEAIALAGRQDGIEEICVIGGAEIYRQALSRADILHVTHVEADVEGDAVFPEIDPQVWRPVHSESVPAGEKDVYPTRYVIYERRQAV</sequence>
<dbReference type="InterPro" id="IPR017925">
    <property type="entry name" value="DHFR_CS"/>
</dbReference>
<dbReference type="UniPathway" id="UPA00077">
    <property type="reaction ID" value="UER00158"/>
</dbReference>
<dbReference type="HOGENOM" id="CLU_043966_5_1_5"/>
<dbReference type="InterPro" id="IPR024072">
    <property type="entry name" value="DHFR-like_dom_sf"/>
</dbReference>
<dbReference type="EC" id="1.5.1.3" evidence="3 8"/>
<comment type="function">
    <text evidence="7 8">Key enzyme in folate metabolism. Catalyzes an essential reaction for de novo glycine and purine synthesis, and for DNA precursor synthesis.</text>
</comment>
<dbReference type="OrthoDB" id="9804315at2"/>
<dbReference type="GO" id="GO:0046452">
    <property type="term" value="P:dihydrofolate metabolic process"/>
    <property type="evidence" value="ECO:0007669"/>
    <property type="project" value="TreeGrafter"/>
</dbReference>
<dbReference type="AlphaFoldDB" id="Q11HI1"/>
<dbReference type="GO" id="GO:0046655">
    <property type="term" value="P:folic acid metabolic process"/>
    <property type="evidence" value="ECO:0007669"/>
    <property type="project" value="TreeGrafter"/>
</dbReference>
<reference evidence="11" key="1">
    <citation type="submission" date="2006-06" db="EMBL/GenBank/DDBJ databases">
        <title>Complete sequence of chromosome of Chelativorans sp. BNC1.</title>
        <authorList>
            <consortium name="US DOE Joint Genome Institute"/>
            <person name="Copeland A."/>
            <person name="Lucas S."/>
            <person name="Lapidus A."/>
            <person name="Barry K."/>
            <person name="Detter J.C."/>
            <person name="Glavina del Rio T."/>
            <person name="Hammon N."/>
            <person name="Israni S."/>
            <person name="Dalin E."/>
            <person name="Tice H."/>
            <person name="Pitluck S."/>
            <person name="Chertkov O."/>
            <person name="Brettin T."/>
            <person name="Bruce D."/>
            <person name="Han C."/>
            <person name="Tapia R."/>
            <person name="Gilna P."/>
            <person name="Schmutz J."/>
            <person name="Larimer F."/>
            <person name="Land M."/>
            <person name="Hauser L."/>
            <person name="Kyrpides N."/>
            <person name="Mikhailova N."/>
            <person name="Richardson P."/>
        </authorList>
    </citation>
    <scope>NUCLEOTIDE SEQUENCE</scope>
    <source>
        <strain evidence="11">BNC1</strain>
    </source>
</reference>
<accession>Q11HI1</accession>
<dbReference type="InterPro" id="IPR012259">
    <property type="entry name" value="DHFR"/>
</dbReference>
<dbReference type="PIRSF" id="PIRSF000194">
    <property type="entry name" value="DHFR"/>
    <property type="match status" value="1"/>
</dbReference>
<dbReference type="GO" id="GO:0070401">
    <property type="term" value="F:NADP+ binding"/>
    <property type="evidence" value="ECO:0007669"/>
    <property type="project" value="UniProtKB-ARBA"/>
</dbReference>
<dbReference type="CDD" id="cd00209">
    <property type="entry name" value="DHFR"/>
    <property type="match status" value="1"/>
</dbReference>
<dbReference type="EMBL" id="CP000390">
    <property type="protein sequence ID" value="ABG63144.1"/>
    <property type="molecule type" value="Genomic_DNA"/>
</dbReference>
<evidence type="ECO:0000313" key="11">
    <source>
        <dbReference type="EMBL" id="ABG63144.1"/>
    </source>
</evidence>
<feature type="domain" description="DHFR" evidence="10">
    <location>
        <begin position="2"/>
        <end position="163"/>
    </location>
</feature>
<dbReference type="SUPFAM" id="SSF53597">
    <property type="entry name" value="Dihydrofolate reductase-like"/>
    <property type="match status" value="1"/>
</dbReference>
<evidence type="ECO:0000256" key="8">
    <source>
        <dbReference type="PIRNR" id="PIRNR000194"/>
    </source>
</evidence>
<dbReference type="PRINTS" id="PR00070">
    <property type="entry name" value="DHFR"/>
</dbReference>
<dbReference type="GO" id="GO:0004146">
    <property type="term" value="F:dihydrofolate reductase activity"/>
    <property type="evidence" value="ECO:0007669"/>
    <property type="project" value="UniProtKB-EC"/>
</dbReference>
<evidence type="ECO:0000259" key="10">
    <source>
        <dbReference type="PROSITE" id="PS51330"/>
    </source>
</evidence>
<dbReference type="GO" id="GO:0005829">
    <property type="term" value="C:cytosol"/>
    <property type="evidence" value="ECO:0007669"/>
    <property type="project" value="TreeGrafter"/>
</dbReference>
<evidence type="ECO:0000256" key="3">
    <source>
        <dbReference type="ARBA" id="ARBA00012856"/>
    </source>
</evidence>
<keyword evidence="6 8" id="KW-0560">Oxidoreductase</keyword>
<comment type="catalytic activity">
    <reaction evidence="8">
        <text>(6S)-5,6,7,8-tetrahydrofolate + NADP(+) = 7,8-dihydrofolate + NADPH + H(+)</text>
        <dbReference type="Rhea" id="RHEA:15009"/>
        <dbReference type="ChEBI" id="CHEBI:15378"/>
        <dbReference type="ChEBI" id="CHEBI:57451"/>
        <dbReference type="ChEBI" id="CHEBI:57453"/>
        <dbReference type="ChEBI" id="CHEBI:57783"/>
        <dbReference type="ChEBI" id="CHEBI:58349"/>
        <dbReference type="EC" id="1.5.1.3"/>
    </reaction>
</comment>
<evidence type="ECO:0000256" key="5">
    <source>
        <dbReference type="ARBA" id="ARBA00022857"/>
    </source>
</evidence>
<dbReference type="FunFam" id="3.40.430.10:FF:000001">
    <property type="entry name" value="Dihydrofolate reductase"/>
    <property type="match status" value="1"/>
</dbReference>
<dbReference type="Gene3D" id="3.40.430.10">
    <property type="entry name" value="Dihydrofolate Reductase, subunit A"/>
    <property type="match status" value="1"/>
</dbReference>
<evidence type="ECO:0000256" key="4">
    <source>
        <dbReference type="ARBA" id="ARBA00022563"/>
    </source>
</evidence>
<keyword evidence="5 8" id="KW-0521">NADP</keyword>
<dbReference type="eggNOG" id="COG0262">
    <property type="taxonomic scope" value="Bacteria"/>
</dbReference>
<evidence type="ECO:0000256" key="7">
    <source>
        <dbReference type="ARBA" id="ARBA00025067"/>
    </source>
</evidence>
<protein>
    <recommendedName>
        <fullName evidence="3 8">Dihydrofolate reductase</fullName>
        <ecNumber evidence="3 8">1.5.1.3</ecNumber>
    </recommendedName>
</protein>
<dbReference type="PROSITE" id="PS51330">
    <property type="entry name" value="DHFR_2"/>
    <property type="match status" value="1"/>
</dbReference>
<dbReference type="KEGG" id="mes:Meso_1750"/>
<evidence type="ECO:0000256" key="1">
    <source>
        <dbReference type="ARBA" id="ARBA00004903"/>
    </source>
</evidence>
<dbReference type="PANTHER" id="PTHR48069">
    <property type="entry name" value="DIHYDROFOLATE REDUCTASE"/>
    <property type="match status" value="1"/>
</dbReference>
<comment type="similarity">
    <text evidence="2 8 9">Belongs to the dihydrofolate reductase family.</text>
</comment>
<evidence type="ECO:0000256" key="6">
    <source>
        <dbReference type="ARBA" id="ARBA00023002"/>
    </source>
</evidence>
<dbReference type="STRING" id="266779.Meso_1750"/>